<comment type="catalytic activity">
    <reaction evidence="8 10">
        <text>L-aspartyl-tRNA(Asn) + L-glutamine + ATP + H2O = L-asparaginyl-tRNA(Asn) + L-glutamate + ADP + phosphate + 2 H(+)</text>
        <dbReference type="Rhea" id="RHEA:14513"/>
        <dbReference type="Rhea" id="RHEA-COMP:9674"/>
        <dbReference type="Rhea" id="RHEA-COMP:9677"/>
        <dbReference type="ChEBI" id="CHEBI:15377"/>
        <dbReference type="ChEBI" id="CHEBI:15378"/>
        <dbReference type="ChEBI" id="CHEBI:29985"/>
        <dbReference type="ChEBI" id="CHEBI:30616"/>
        <dbReference type="ChEBI" id="CHEBI:43474"/>
        <dbReference type="ChEBI" id="CHEBI:58359"/>
        <dbReference type="ChEBI" id="CHEBI:78515"/>
        <dbReference type="ChEBI" id="CHEBI:78516"/>
        <dbReference type="ChEBI" id="CHEBI:456216"/>
    </reaction>
</comment>
<dbReference type="NCBIfam" id="TIGR00133">
    <property type="entry name" value="gatB"/>
    <property type="match status" value="1"/>
</dbReference>
<evidence type="ECO:0000256" key="4">
    <source>
        <dbReference type="ARBA" id="ARBA00022741"/>
    </source>
</evidence>
<dbReference type="AlphaFoldDB" id="A0A1F4Q382"/>
<keyword evidence="3 10" id="KW-0436">Ligase</keyword>
<dbReference type="InterPro" id="IPR042114">
    <property type="entry name" value="GatB_C_1"/>
</dbReference>
<gene>
    <name evidence="10" type="primary">gatB</name>
    <name evidence="12" type="ORF">A2625_06215</name>
</gene>
<comment type="subunit">
    <text evidence="2 10">Heterotrimer of A, B and C subunits.</text>
</comment>
<feature type="domain" description="Asn/Gln amidotransferase" evidence="11">
    <location>
        <begin position="339"/>
        <end position="486"/>
    </location>
</feature>
<dbReference type="InterPro" id="IPR014746">
    <property type="entry name" value="Gln_synth/guanido_kin_cat_dom"/>
</dbReference>
<dbReference type="InterPro" id="IPR018027">
    <property type="entry name" value="Asn/Gln_amidotransferase"/>
</dbReference>
<dbReference type="HAMAP" id="MF_00121">
    <property type="entry name" value="GatB"/>
    <property type="match status" value="1"/>
</dbReference>
<dbReference type="SMART" id="SM00845">
    <property type="entry name" value="GatB_Yqey"/>
    <property type="match status" value="1"/>
</dbReference>
<dbReference type="GO" id="GO:0005524">
    <property type="term" value="F:ATP binding"/>
    <property type="evidence" value="ECO:0007669"/>
    <property type="project" value="UniProtKB-KW"/>
</dbReference>
<dbReference type="EMBL" id="METM01000021">
    <property type="protein sequence ID" value="OGB89702.1"/>
    <property type="molecule type" value="Genomic_DNA"/>
</dbReference>
<keyword evidence="5 10" id="KW-0067">ATP-binding</keyword>
<dbReference type="GO" id="GO:0050566">
    <property type="term" value="F:asparaginyl-tRNA synthase (glutamine-hydrolyzing) activity"/>
    <property type="evidence" value="ECO:0007669"/>
    <property type="project" value="RHEA"/>
</dbReference>
<dbReference type="InterPro" id="IPR017958">
    <property type="entry name" value="Gln-tRNA_amidoTrfase_suB_CS"/>
</dbReference>
<dbReference type="InterPro" id="IPR006075">
    <property type="entry name" value="Asn/Gln-tRNA_Trfase_suB/E_cat"/>
</dbReference>
<evidence type="ECO:0000256" key="7">
    <source>
        <dbReference type="ARBA" id="ARBA00024799"/>
    </source>
</evidence>
<dbReference type="GO" id="GO:0006412">
    <property type="term" value="P:translation"/>
    <property type="evidence" value="ECO:0007669"/>
    <property type="project" value="UniProtKB-UniRule"/>
</dbReference>
<dbReference type="FunFam" id="1.10.10.410:FF:000001">
    <property type="entry name" value="Aspartyl/glutamyl-tRNA(Asn/Gln) amidotransferase subunit B"/>
    <property type="match status" value="1"/>
</dbReference>
<evidence type="ECO:0000256" key="8">
    <source>
        <dbReference type="ARBA" id="ARBA00047380"/>
    </source>
</evidence>
<reference evidence="12 13" key="1">
    <citation type="journal article" date="2016" name="Nat. Commun.">
        <title>Thousands of microbial genomes shed light on interconnected biogeochemical processes in an aquifer system.</title>
        <authorList>
            <person name="Anantharaman K."/>
            <person name="Brown C.T."/>
            <person name="Hug L.A."/>
            <person name="Sharon I."/>
            <person name="Castelle C.J."/>
            <person name="Probst A.J."/>
            <person name="Thomas B.C."/>
            <person name="Singh A."/>
            <person name="Wilkins M.J."/>
            <person name="Karaoz U."/>
            <person name="Brodie E.L."/>
            <person name="Williams K.H."/>
            <person name="Hubbard S.S."/>
            <person name="Banfield J.F."/>
        </authorList>
    </citation>
    <scope>NUCLEOTIDE SEQUENCE [LARGE SCALE GENOMIC DNA]</scope>
</reference>
<dbReference type="InterPro" id="IPR023168">
    <property type="entry name" value="GatB_Yqey_C_2"/>
</dbReference>
<proteinExistence type="inferred from homology"/>
<evidence type="ECO:0000259" key="11">
    <source>
        <dbReference type="SMART" id="SM00845"/>
    </source>
</evidence>
<dbReference type="Proteomes" id="UP000178724">
    <property type="component" value="Unassembled WGS sequence"/>
</dbReference>
<dbReference type="Pfam" id="PF02637">
    <property type="entry name" value="GatB_Yqey"/>
    <property type="match status" value="1"/>
</dbReference>
<sequence length="488" mass="53984">MKYETVIGLETHAQLLTQSKMFCACPTKFGAPPNTNICPICTGQPGSLPVTNKKAVELAIETAIALNCKIEPSSIFARKHYFYPDLPKDYQISQYELPLATKGHLEIEVDGQKKRIGITRVHLEEDAGKLVHVGAALPGRQAGRIMGSEESLVDYNRTGTPLMEIVSEPDLRSPKEAAVYMQTLANLLQYIGVCDARMEEGSLRCDANISIRPVGSKEFGVKTEVKNMNSFKAVDKALLAEEKRHIEVVEEGGRIIQETRFFDDITETTTGMRGKEYAHDYRYFPEPDLVPLEPESEWVAEIRKSLGELPAARKERFVGDLGLQPEIAGLLVASKSTADFLEETVKLYPKATAIANWLVGDIAAFLNENKKSFSQLELTPAQLAEILKLIEDGTLSNKIAKTVLLEVLKTGKQVKDVIAESGLTQISNENELNKIIQEVIKNNPKQVEQFKAGKETVMMFLVGQVMKLSKGRANPALANQLLKKNLAS</sequence>
<keyword evidence="6 10" id="KW-0648">Protein biosynthesis</keyword>
<dbReference type="EC" id="6.3.5.-" evidence="10"/>
<evidence type="ECO:0000256" key="2">
    <source>
        <dbReference type="ARBA" id="ARBA00011123"/>
    </source>
</evidence>
<evidence type="ECO:0000256" key="3">
    <source>
        <dbReference type="ARBA" id="ARBA00022598"/>
    </source>
</evidence>
<comment type="function">
    <text evidence="7 10">Allows the formation of correctly charged Asn-tRNA(Asn) or Gln-tRNA(Gln) through the transamidation of misacylated Asp-tRNA(Asn) or Glu-tRNA(Gln) in organisms which lack either or both of asparaginyl-tRNA or glutaminyl-tRNA synthetases. The reaction takes place in the presence of glutamine and ATP through an activated phospho-Asp-tRNA(Asn) or phospho-Glu-tRNA(Gln).</text>
</comment>
<dbReference type="InterPro" id="IPR003789">
    <property type="entry name" value="Asn/Gln_tRNA_amidoTrase-B-like"/>
</dbReference>
<evidence type="ECO:0000256" key="1">
    <source>
        <dbReference type="ARBA" id="ARBA00005306"/>
    </source>
</evidence>
<dbReference type="NCBIfam" id="NF004012">
    <property type="entry name" value="PRK05477.1-2"/>
    <property type="match status" value="1"/>
</dbReference>
<evidence type="ECO:0000256" key="5">
    <source>
        <dbReference type="ARBA" id="ARBA00022840"/>
    </source>
</evidence>
<accession>A0A1F4Q382</accession>
<comment type="catalytic activity">
    <reaction evidence="9 10">
        <text>L-glutamyl-tRNA(Gln) + L-glutamine + ATP + H2O = L-glutaminyl-tRNA(Gln) + L-glutamate + ADP + phosphate + H(+)</text>
        <dbReference type="Rhea" id="RHEA:17521"/>
        <dbReference type="Rhea" id="RHEA-COMP:9681"/>
        <dbReference type="Rhea" id="RHEA-COMP:9684"/>
        <dbReference type="ChEBI" id="CHEBI:15377"/>
        <dbReference type="ChEBI" id="CHEBI:15378"/>
        <dbReference type="ChEBI" id="CHEBI:29985"/>
        <dbReference type="ChEBI" id="CHEBI:30616"/>
        <dbReference type="ChEBI" id="CHEBI:43474"/>
        <dbReference type="ChEBI" id="CHEBI:58359"/>
        <dbReference type="ChEBI" id="CHEBI:78520"/>
        <dbReference type="ChEBI" id="CHEBI:78521"/>
        <dbReference type="ChEBI" id="CHEBI:456216"/>
    </reaction>
</comment>
<evidence type="ECO:0000313" key="12">
    <source>
        <dbReference type="EMBL" id="OGB89702.1"/>
    </source>
</evidence>
<keyword evidence="4 10" id="KW-0547">Nucleotide-binding</keyword>
<dbReference type="PROSITE" id="PS01234">
    <property type="entry name" value="GATB"/>
    <property type="match status" value="1"/>
</dbReference>
<dbReference type="Gene3D" id="1.10.150.380">
    <property type="entry name" value="GatB domain, N-terminal subdomain"/>
    <property type="match status" value="1"/>
</dbReference>
<protein>
    <recommendedName>
        <fullName evidence="10">Aspartyl/glutamyl-tRNA(Asn/Gln) amidotransferase subunit B</fullName>
        <shortName evidence="10">Asp/Glu-ADT subunit B</shortName>
        <ecNumber evidence="10">6.3.5.-</ecNumber>
    </recommendedName>
</protein>
<dbReference type="InterPro" id="IPR017959">
    <property type="entry name" value="Asn/Gln-tRNA_amidoTrfase_suB/E"/>
</dbReference>
<evidence type="ECO:0000313" key="13">
    <source>
        <dbReference type="Proteomes" id="UP000178724"/>
    </source>
</evidence>
<dbReference type="NCBIfam" id="NF004014">
    <property type="entry name" value="PRK05477.1-4"/>
    <property type="match status" value="1"/>
</dbReference>
<dbReference type="PANTHER" id="PTHR11659">
    <property type="entry name" value="GLUTAMYL-TRNA GLN AMIDOTRANSFERASE SUBUNIT B MITOCHONDRIAL AND PROKARYOTIC PET112-RELATED"/>
    <property type="match status" value="1"/>
</dbReference>
<comment type="caution">
    <text evidence="12">The sequence shown here is derived from an EMBL/GenBank/DDBJ whole genome shotgun (WGS) entry which is preliminary data.</text>
</comment>
<organism evidence="12 13">
    <name type="scientific">candidate division WOR-1 bacterium RIFCSPHIGHO2_01_FULL_53_15</name>
    <dbReference type="NCBI Taxonomy" id="1802564"/>
    <lineage>
        <taxon>Bacteria</taxon>
        <taxon>Bacillati</taxon>
        <taxon>Saganbacteria</taxon>
    </lineage>
</organism>
<name>A0A1F4Q382_UNCSA</name>
<dbReference type="SUPFAM" id="SSF89095">
    <property type="entry name" value="GatB/YqeY motif"/>
    <property type="match status" value="1"/>
</dbReference>
<evidence type="ECO:0000256" key="9">
    <source>
        <dbReference type="ARBA" id="ARBA00047913"/>
    </source>
</evidence>
<dbReference type="Pfam" id="PF02934">
    <property type="entry name" value="GatB_N"/>
    <property type="match status" value="1"/>
</dbReference>
<evidence type="ECO:0000256" key="6">
    <source>
        <dbReference type="ARBA" id="ARBA00022917"/>
    </source>
</evidence>
<comment type="similarity">
    <text evidence="1 10">Belongs to the GatB/GatE family. GatB subfamily.</text>
</comment>
<evidence type="ECO:0000256" key="10">
    <source>
        <dbReference type="HAMAP-Rule" id="MF_00121"/>
    </source>
</evidence>
<dbReference type="InterPro" id="IPR004413">
    <property type="entry name" value="GatB"/>
</dbReference>
<dbReference type="SUPFAM" id="SSF55931">
    <property type="entry name" value="Glutamine synthetase/guanido kinase"/>
    <property type="match status" value="1"/>
</dbReference>
<dbReference type="GO" id="GO:0050567">
    <property type="term" value="F:glutaminyl-tRNA synthase (glutamine-hydrolyzing) activity"/>
    <property type="evidence" value="ECO:0007669"/>
    <property type="project" value="UniProtKB-UniRule"/>
</dbReference>
<dbReference type="Gene3D" id="1.10.10.410">
    <property type="match status" value="1"/>
</dbReference>